<evidence type="ECO:0000313" key="3">
    <source>
        <dbReference type="Proteomes" id="UP000053593"/>
    </source>
</evidence>
<sequence length="132" mass="14074">MSSQDPNTVSGNASDDIKGFLVDPQTSFNTLNEGKFRTTFAQSVVERIVILEASLIRNGVEPSRQEAKVVCSIRVEEDMINGLGSMHGGASALLVDLCSTLAMVTLQMHLNGSPVVTVSQAMNLTFHAPAPL</sequence>
<dbReference type="AlphaFoldDB" id="A0A0D0BXT1"/>
<evidence type="ECO:0000313" key="2">
    <source>
        <dbReference type="EMBL" id="KIK60496.1"/>
    </source>
</evidence>
<dbReference type="OrthoDB" id="2831072at2759"/>
<dbReference type="SUPFAM" id="SSF54637">
    <property type="entry name" value="Thioesterase/thiol ester dehydrase-isomerase"/>
    <property type="match status" value="1"/>
</dbReference>
<dbReference type="CDD" id="cd03443">
    <property type="entry name" value="PaaI_thioesterase"/>
    <property type="match status" value="1"/>
</dbReference>
<name>A0A0D0BXT1_9AGAR</name>
<organism evidence="2 3">
    <name type="scientific">Collybiopsis luxurians FD-317 M1</name>
    <dbReference type="NCBI Taxonomy" id="944289"/>
    <lineage>
        <taxon>Eukaryota</taxon>
        <taxon>Fungi</taxon>
        <taxon>Dikarya</taxon>
        <taxon>Basidiomycota</taxon>
        <taxon>Agaricomycotina</taxon>
        <taxon>Agaricomycetes</taxon>
        <taxon>Agaricomycetidae</taxon>
        <taxon>Agaricales</taxon>
        <taxon>Marasmiineae</taxon>
        <taxon>Omphalotaceae</taxon>
        <taxon>Collybiopsis</taxon>
        <taxon>Collybiopsis luxurians</taxon>
    </lineage>
</organism>
<gene>
    <name evidence="2" type="ORF">GYMLUDRAFT_43820</name>
</gene>
<dbReference type="GO" id="GO:0047617">
    <property type="term" value="F:fatty acyl-CoA hydrolase activity"/>
    <property type="evidence" value="ECO:0007669"/>
    <property type="project" value="InterPro"/>
</dbReference>
<dbReference type="InterPro" id="IPR039298">
    <property type="entry name" value="ACOT13"/>
</dbReference>
<accession>A0A0D0BXT1</accession>
<keyword evidence="3" id="KW-1185">Reference proteome</keyword>
<dbReference type="Proteomes" id="UP000053593">
    <property type="component" value="Unassembled WGS sequence"/>
</dbReference>
<dbReference type="InterPro" id="IPR029069">
    <property type="entry name" value="HotDog_dom_sf"/>
</dbReference>
<protein>
    <recommendedName>
        <fullName evidence="4">Thioesterase domain-containing protein</fullName>
    </recommendedName>
</protein>
<dbReference type="EMBL" id="KN834775">
    <property type="protein sequence ID" value="KIK60496.1"/>
    <property type="molecule type" value="Genomic_DNA"/>
</dbReference>
<keyword evidence="1" id="KW-0378">Hydrolase</keyword>
<dbReference type="HOGENOM" id="CLU_085799_2_0_1"/>
<reference evidence="2 3" key="1">
    <citation type="submission" date="2014-04" db="EMBL/GenBank/DDBJ databases">
        <title>Evolutionary Origins and Diversification of the Mycorrhizal Mutualists.</title>
        <authorList>
            <consortium name="DOE Joint Genome Institute"/>
            <consortium name="Mycorrhizal Genomics Consortium"/>
            <person name="Kohler A."/>
            <person name="Kuo A."/>
            <person name="Nagy L.G."/>
            <person name="Floudas D."/>
            <person name="Copeland A."/>
            <person name="Barry K.W."/>
            <person name="Cichocki N."/>
            <person name="Veneault-Fourrey C."/>
            <person name="LaButti K."/>
            <person name="Lindquist E.A."/>
            <person name="Lipzen A."/>
            <person name="Lundell T."/>
            <person name="Morin E."/>
            <person name="Murat C."/>
            <person name="Riley R."/>
            <person name="Ohm R."/>
            <person name="Sun H."/>
            <person name="Tunlid A."/>
            <person name="Henrissat B."/>
            <person name="Grigoriev I.V."/>
            <person name="Hibbett D.S."/>
            <person name="Martin F."/>
        </authorList>
    </citation>
    <scope>NUCLEOTIDE SEQUENCE [LARGE SCALE GENOMIC DNA]</scope>
    <source>
        <strain evidence="2 3">FD-317 M1</strain>
    </source>
</reference>
<dbReference type="PANTHER" id="PTHR21660:SF1">
    <property type="entry name" value="ACYL-COENZYME A THIOESTERASE 13"/>
    <property type="match status" value="1"/>
</dbReference>
<evidence type="ECO:0008006" key="4">
    <source>
        <dbReference type="Google" id="ProtNLM"/>
    </source>
</evidence>
<evidence type="ECO:0000256" key="1">
    <source>
        <dbReference type="ARBA" id="ARBA00022801"/>
    </source>
</evidence>
<proteinExistence type="predicted"/>
<dbReference type="Gene3D" id="3.10.129.10">
    <property type="entry name" value="Hotdog Thioesterase"/>
    <property type="match status" value="1"/>
</dbReference>
<dbReference type="PANTHER" id="PTHR21660">
    <property type="entry name" value="THIOESTERASE SUPERFAMILY MEMBER-RELATED"/>
    <property type="match status" value="1"/>
</dbReference>